<feature type="transmembrane region" description="Helical" evidence="1">
    <location>
        <begin position="47"/>
        <end position="65"/>
    </location>
</feature>
<feature type="transmembrane region" description="Helical" evidence="1">
    <location>
        <begin position="85"/>
        <end position="108"/>
    </location>
</feature>
<name>A0A495D4S9_9PROT</name>
<keyword evidence="1" id="KW-0812">Transmembrane</keyword>
<proteinExistence type="predicted"/>
<accession>A0A495D4S9</accession>
<protein>
    <submittedName>
        <fullName evidence="2">Uncharacterized protein</fullName>
    </submittedName>
</protein>
<dbReference type="Proteomes" id="UP000273675">
    <property type="component" value="Unassembled WGS sequence"/>
</dbReference>
<dbReference type="EMBL" id="RBIM01000006">
    <property type="protein sequence ID" value="RKQ95561.1"/>
    <property type="molecule type" value="Genomic_DNA"/>
</dbReference>
<dbReference type="RefSeq" id="WP_143742961.1">
    <property type="nucleotide sequence ID" value="NZ_RBIM01000006.1"/>
</dbReference>
<dbReference type="OrthoDB" id="7632076at2"/>
<dbReference type="AlphaFoldDB" id="A0A495D4S9"/>
<reference evidence="2 3" key="1">
    <citation type="submission" date="2018-10" db="EMBL/GenBank/DDBJ databases">
        <title>Genomic Encyclopedia of Type Strains, Phase IV (KMG-IV): sequencing the most valuable type-strain genomes for metagenomic binning, comparative biology and taxonomic classification.</title>
        <authorList>
            <person name="Goeker M."/>
        </authorList>
    </citation>
    <scope>NUCLEOTIDE SEQUENCE [LARGE SCALE GENOMIC DNA]</scope>
    <source>
        <strain evidence="2 3">DSM 4734</strain>
    </source>
</reference>
<evidence type="ECO:0000313" key="3">
    <source>
        <dbReference type="Proteomes" id="UP000273675"/>
    </source>
</evidence>
<sequence>MTMDDAFDARLKAAFAQAAEPLETEREAEAFSHRVIKQLSNPDRKRILLIGGAGSTGSAIAGTQLESILGQINVPTDGLMANVGFLMSPEVMAAGAMAVAVAMVAAVLPRRLA</sequence>
<comment type="caution">
    <text evidence="2">The sequence shown here is derived from an EMBL/GenBank/DDBJ whole genome shotgun (WGS) entry which is preliminary data.</text>
</comment>
<organism evidence="2 3">
    <name type="scientific">Maricaulis maris</name>
    <dbReference type="NCBI Taxonomy" id="74318"/>
    <lineage>
        <taxon>Bacteria</taxon>
        <taxon>Pseudomonadati</taxon>
        <taxon>Pseudomonadota</taxon>
        <taxon>Alphaproteobacteria</taxon>
        <taxon>Maricaulales</taxon>
        <taxon>Maricaulaceae</taxon>
        <taxon>Maricaulis</taxon>
    </lineage>
</organism>
<keyword evidence="1" id="KW-0472">Membrane</keyword>
<evidence type="ECO:0000313" key="2">
    <source>
        <dbReference type="EMBL" id="RKQ95561.1"/>
    </source>
</evidence>
<evidence type="ECO:0000256" key="1">
    <source>
        <dbReference type="SAM" id="Phobius"/>
    </source>
</evidence>
<gene>
    <name evidence="2" type="ORF">C7435_2664</name>
</gene>
<keyword evidence="1" id="KW-1133">Transmembrane helix</keyword>